<keyword evidence="1" id="KW-0732">Signal</keyword>
<feature type="signal peptide" evidence="1">
    <location>
        <begin position="1"/>
        <end position="18"/>
    </location>
</feature>
<organism evidence="2 3">
    <name type="scientific">Basidiobolus meristosporus CBS 931.73</name>
    <dbReference type="NCBI Taxonomy" id="1314790"/>
    <lineage>
        <taxon>Eukaryota</taxon>
        <taxon>Fungi</taxon>
        <taxon>Fungi incertae sedis</taxon>
        <taxon>Zoopagomycota</taxon>
        <taxon>Entomophthoromycotina</taxon>
        <taxon>Basidiobolomycetes</taxon>
        <taxon>Basidiobolales</taxon>
        <taxon>Basidiobolaceae</taxon>
        <taxon>Basidiobolus</taxon>
    </lineage>
</organism>
<dbReference type="AlphaFoldDB" id="A0A1Y1YK73"/>
<evidence type="ECO:0000313" key="3">
    <source>
        <dbReference type="Proteomes" id="UP000193498"/>
    </source>
</evidence>
<keyword evidence="3" id="KW-1185">Reference proteome</keyword>
<reference evidence="2 3" key="1">
    <citation type="submission" date="2016-07" db="EMBL/GenBank/DDBJ databases">
        <title>Pervasive Adenine N6-methylation of Active Genes in Fungi.</title>
        <authorList>
            <consortium name="DOE Joint Genome Institute"/>
            <person name="Mondo S.J."/>
            <person name="Dannebaum R.O."/>
            <person name="Kuo R.C."/>
            <person name="Labutti K."/>
            <person name="Haridas S."/>
            <person name="Kuo A."/>
            <person name="Salamov A."/>
            <person name="Ahrendt S.R."/>
            <person name="Lipzen A."/>
            <person name="Sullivan W."/>
            <person name="Andreopoulos W.B."/>
            <person name="Clum A."/>
            <person name="Lindquist E."/>
            <person name="Daum C."/>
            <person name="Ramamoorthy G.K."/>
            <person name="Gryganskyi A."/>
            <person name="Culley D."/>
            <person name="Magnuson J.K."/>
            <person name="James T.Y."/>
            <person name="O'Malley M.A."/>
            <person name="Stajich J.E."/>
            <person name="Spatafora J.W."/>
            <person name="Visel A."/>
            <person name="Grigoriev I.V."/>
        </authorList>
    </citation>
    <scope>NUCLEOTIDE SEQUENCE [LARGE SCALE GENOMIC DNA]</scope>
    <source>
        <strain evidence="2 3">CBS 931.73</strain>
    </source>
</reference>
<proteinExistence type="predicted"/>
<protein>
    <submittedName>
        <fullName evidence="2">Uncharacterized protein</fullName>
    </submittedName>
</protein>
<name>A0A1Y1YK73_9FUNG</name>
<feature type="chain" id="PRO_5012824501" evidence="1">
    <location>
        <begin position="19"/>
        <end position="148"/>
    </location>
</feature>
<sequence length="148" mass="15795">MKSFFACILAAVAAQVSAAPTGANVCSGWSVSPLETAGDSKSTFASGQKVTLKWDTLHSQIEHISEVGLFSAENQEFLHIQYSDYPGISAKAGELTFELSVPLCLQKEGKYYLGVYGSTAGEDSNCSLNTESFELTADPNGDYSVCKM</sequence>
<dbReference type="InParanoid" id="A0A1Y1YK73"/>
<evidence type="ECO:0000313" key="2">
    <source>
        <dbReference type="EMBL" id="ORX98382.1"/>
    </source>
</evidence>
<comment type="caution">
    <text evidence="2">The sequence shown here is derived from an EMBL/GenBank/DDBJ whole genome shotgun (WGS) entry which is preliminary data.</text>
</comment>
<accession>A0A1Y1YK73</accession>
<dbReference type="Proteomes" id="UP000193498">
    <property type="component" value="Unassembled WGS sequence"/>
</dbReference>
<gene>
    <name evidence="2" type="ORF">K493DRAFT_299927</name>
</gene>
<evidence type="ECO:0000256" key="1">
    <source>
        <dbReference type="SAM" id="SignalP"/>
    </source>
</evidence>
<dbReference type="EMBL" id="MCFE01000114">
    <property type="protein sequence ID" value="ORX98382.1"/>
    <property type="molecule type" value="Genomic_DNA"/>
</dbReference>